<dbReference type="GO" id="GO:0047044">
    <property type="term" value="F:androstan-3-alpha,17-beta-diol dehydrogenase (NAD+) activity"/>
    <property type="evidence" value="ECO:0007669"/>
    <property type="project" value="Ensembl"/>
</dbReference>
<dbReference type="PANTHER" id="PTHR43313:SF15">
    <property type="entry name" value="DEHYDROGENASE_REDUCTASE SDR FAMILY MEMBER 9"/>
    <property type="match status" value="1"/>
</dbReference>
<dbReference type="InterPro" id="IPR002347">
    <property type="entry name" value="SDR_fam"/>
</dbReference>
<dbReference type="Pfam" id="PF00106">
    <property type="entry name" value="adh_short"/>
    <property type="match status" value="1"/>
</dbReference>
<proteinExistence type="inferred from homology"/>
<dbReference type="GO" id="GO:0004745">
    <property type="term" value="F:all-trans-retinol dehydrogenase (NAD+) activity"/>
    <property type="evidence" value="ECO:0007669"/>
    <property type="project" value="Ensembl"/>
</dbReference>
<dbReference type="Proteomes" id="UP000694392">
    <property type="component" value="Unplaced"/>
</dbReference>
<sequence>MVFYLLLFMAICYLWWRWRAGDVLRDTDIAGKYIFITGCDTGFGNLAARTLDKKGFQVIASCLTELGAADLKSAASEQLQTVLLDVRDPNNVKKVAEWVKAKVGEKGLWGLINNAGIMGAVASTDWLNIEHFREPIEVNLIGLINVTLNMLPLVKKAKGRIVNVSRAGGRLAFSGGGYFPSKYGVEGFNDSLRRDMKVFGVEVSCIEPGLFKTELSDRTKVMKERIAIWNQLPSDIRKQYGEGYLEQDAANKEKLAKKFKNTDLSQVVQCMEHALTSRHPCARYAVGWDAQILWIPLSNMPEALQDFILLRNKVKPADPTTG</sequence>
<dbReference type="OMA" id="PQTHYIA"/>
<accession>A0A8D0L993</accession>
<reference evidence="5" key="1">
    <citation type="submission" date="2025-08" db="UniProtKB">
        <authorList>
            <consortium name="Ensembl"/>
        </authorList>
    </citation>
    <scope>IDENTIFICATION</scope>
</reference>
<evidence type="ECO:0000256" key="4">
    <source>
        <dbReference type="SAM" id="SignalP"/>
    </source>
</evidence>
<dbReference type="GO" id="GO:0042904">
    <property type="term" value="P:9-cis-retinoic acid biosynthetic process"/>
    <property type="evidence" value="ECO:0007669"/>
    <property type="project" value="Ensembl"/>
</dbReference>
<evidence type="ECO:0000256" key="2">
    <source>
        <dbReference type="ARBA" id="ARBA00023002"/>
    </source>
</evidence>
<dbReference type="PRINTS" id="PR00081">
    <property type="entry name" value="GDHRDH"/>
</dbReference>
<dbReference type="GeneTree" id="ENSGT00940000158665"/>
<gene>
    <name evidence="5" type="primary">DHRS9</name>
</gene>
<feature type="chain" id="PRO_5034043362" evidence="4">
    <location>
        <begin position="21"/>
        <end position="322"/>
    </location>
</feature>
<comment type="similarity">
    <text evidence="1 3">Belongs to the short-chain dehydrogenases/reductases (SDR) family.</text>
</comment>
<dbReference type="Ensembl" id="ENSSPUT00000018063.1">
    <property type="protein sequence ID" value="ENSSPUP00000016959.1"/>
    <property type="gene ID" value="ENSSPUG00000013108.1"/>
</dbReference>
<dbReference type="GO" id="GO:0047023">
    <property type="term" value="F:androsterone dehydrogenase [NAD(P)+] activity"/>
    <property type="evidence" value="ECO:0007669"/>
    <property type="project" value="Ensembl"/>
</dbReference>
<dbReference type="GO" id="GO:0042448">
    <property type="term" value="P:progesterone metabolic process"/>
    <property type="evidence" value="ECO:0007669"/>
    <property type="project" value="Ensembl"/>
</dbReference>
<dbReference type="FunFam" id="3.40.50.720:FF:000074">
    <property type="entry name" value="Retinol dehydrogenase type 1"/>
    <property type="match status" value="1"/>
</dbReference>
<dbReference type="PRINTS" id="PR00080">
    <property type="entry name" value="SDRFAMILY"/>
</dbReference>
<evidence type="ECO:0000313" key="6">
    <source>
        <dbReference type="Proteomes" id="UP000694392"/>
    </source>
</evidence>
<dbReference type="PANTHER" id="PTHR43313">
    <property type="entry name" value="SHORT-CHAIN DEHYDROGENASE/REDUCTASE FAMILY 9C"/>
    <property type="match status" value="1"/>
</dbReference>
<organism evidence="5 6">
    <name type="scientific">Sphenodon punctatus</name>
    <name type="common">Tuatara</name>
    <name type="synonym">Hatteria punctata</name>
    <dbReference type="NCBI Taxonomy" id="8508"/>
    <lineage>
        <taxon>Eukaryota</taxon>
        <taxon>Metazoa</taxon>
        <taxon>Chordata</taxon>
        <taxon>Craniata</taxon>
        <taxon>Vertebrata</taxon>
        <taxon>Euteleostomi</taxon>
        <taxon>Lepidosauria</taxon>
        <taxon>Sphenodontia</taxon>
        <taxon>Sphenodontidae</taxon>
        <taxon>Sphenodon</taxon>
    </lineage>
</organism>
<dbReference type="SUPFAM" id="SSF51735">
    <property type="entry name" value="NAD(P)-binding Rossmann-fold domains"/>
    <property type="match status" value="1"/>
</dbReference>
<dbReference type="AlphaFoldDB" id="A0A8D0L993"/>
<keyword evidence="2" id="KW-0560">Oxidoreductase</keyword>
<dbReference type="GO" id="GO:0047035">
    <property type="term" value="F:testosterone dehydrogenase (NAD+) activity"/>
    <property type="evidence" value="ECO:0007669"/>
    <property type="project" value="Ensembl"/>
</dbReference>
<evidence type="ECO:0000256" key="3">
    <source>
        <dbReference type="RuleBase" id="RU000363"/>
    </source>
</evidence>
<name>A0A8D0L993_SPHPU</name>
<dbReference type="Gene3D" id="3.40.50.720">
    <property type="entry name" value="NAD(P)-binding Rossmann-like Domain"/>
    <property type="match status" value="1"/>
</dbReference>
<dbReference type="GO" id="GO:0008209">
    <property type="term" value="P:androgen metabolic process"/>
    <property type="evidence" value="ECO:0007669"/>
    <property type="project" value="Ensembl"/>
</dbReference>
<feature type="signal peptide" evidence="4">
    <location>
        <begin position="1"/>
        <end position="20"/>
    </location>
</feature>
<reference evidence="5" key="2">
    <citation type="submission" date="2025-09" db="UniProtKB">
        <authorList>
            <consortium name="Ensembl"/>
        </authorList>
    </citation>
    <scope>IDENTIFICATION</scope>
</reference>
<protein>
    <submittedName>
        <fullName evidence="5">Dehydrogenase/reductase 9</fullName>
    </submittedName>
</protein>
<keyword evidence="6" id="KW-1185">Reference proteome</keyword>
<dbReference type="InterPro" id="IPR036291">
    <property type="entry name" value="NAD(P)-bd_dom_sf"/>
</dbReference>
<dbReference type="GO" id="GO:0005789">
    <property type="term" value="C:endoplasmic reticulum membrane"/>
    <property type="evidence" value="ECO:0007669"/>
    <property type="project" value="Ensembl"/>
</dbReference>
<keyword evidence="4" id="KW-0732">Signal</keyword>
<evidence type="ECO:0000256" key="1">
    <source>
        <dbReference type="ARBA" id="ARBA00006484"/>
    </source>
</evidence>
<evidence type="ECO:0000313" key="5">
    <source>
        <dbReference type="Ensembl" id="ENSSPUP00000016959.1"/>
    </source>
</evidence>